<dbReference type="InterPro" id="IPR054471">
    <property type="entry name" value="GPIID_WHD"/>
</dbReference>
<dbReference type="EMBL" id="NEXV01000020">
    <property type="protein sequence ID" value="PIG90131.1"/>
    <property type="molecule type" value="Genomic_DNA"/>
</dbReference>
<evidence type="ECO:0000313" key="5">
    <source>
        <dbReference type="EMBL" id="PIG90131.1"/>
    </source>
</evidence>
<dbReference type="SMART" id="SM00248">
    <property type="entry name" value="ANK"/>
    <property type="match status" value="5"/>
</dbReference>
<dbReference type="PROSITE" id="PS50088">
    <property type="entry name" value="ANK_REPEAT"/>
    <property type="match status" value="4"/>
</dbReference>
<evidence type="ECO:0000256" key="2">
    <source>
        <dbReference type="PROSITE-ProRule" id="PRU00023"/>
    </source>
</evidence>
<comment type="caution">
    <text evidence="5">The sequence shown here is derived from an EMBL/GenBank/DDBJ whole genome shotgun (WGS) entry which is preliminary data.</text>
</comment>
<dbReference type="Gene3D" id="3.40.50.300">
    <property type="entry name" value="P-loop containing nucleotide triphosphate hydrolases"/>
    <property type="match status" value="1"/>
</dbReference>
<dbReference type="STRING" id="656916.A0A2G7GDJ9"/>
<dbReference type="Pfam" id="PF22939">
    <property type="entry name" value="WHD_GPIID"/>
    <property type="match status" value="1"/>
</dbReference>
<dbReference type="SUPFAM" id="SSF48403">
    <property type="entry name" value="Ankyrin repeat"/>
    <property type="match status" value="1"/>
</dbReference>
<protein>
    <recommendedName>
        <fullName evidence="4">NACHT domain-containing protein</fullName>
    </recommendedName>
</protein>
<dbReference type="PANTHER" id="PTHR10039:SF10">
    <property type="entry name" value="NACHT DOMAIN-CONTAINING PROTEIN"/>
    <property type="match status" value="1"/>
</dbReference>
<dbReference type="Pfam" id="PF17100">
    <property type="entry name" value="NACHT_N"/>
    <property type="match status" value="1"/>
</dbReference>
<feature type="region of interest" description="Disordered" evidence="3">
    <location>
        <begin position="1"/>
        <end position="49"/>
    </location>
</feature>
<dbReference type="Pfam" id="PF12796">
    <property type="entry name" value="Ank_2"/>
    <property type="match status" value="2"/>
</dbReference>
<keyword evidence="2" id="KW-0040">ANK repeat</keyword>
<dbReference type="AlphaFoldDB" id="A0A2G7GDJ9"/>
<organism evidence="5 6">
    <name type="scientific">Aspergillus arachidicola</name>
    <dbReference type="NCBI Taxonomy" id="656916"/>
    <lineage>
        <taxon>Eukaryota</taxon>
        <taxon>Fungi</taxon>
        <taxon>Dikarya</taxon>
        <taxon>Ascomycota</taxon>
        <taxon>Pezizomycotina</taxon>
        <taxon>Eurotiomycetes</taxon>
        <taxon>Eurotiomycetidae</taxon>
        <taxon>Eurotiales</taxon>
        <taxon>Aspergillaceae</taxon>
        <taxon>Aspergillus</taxon>
        <taxon>Aspergillus subgen. Circumdati</taxon>
    </lineage>
</organism>
<feature type="compositionally biased region" description="Basic residues" evidence="3">
    <location>
        <begin position="1"/>
        <end position="13"/>
    </location>
</feature>
<evidence type="ECO:0000313" key="6">
    <source>
        <dbReference type="Proteomes" id="UP000231358"/>
    </source>
</evidence>
<sequence>MSTLWRKLRLKKKGLSERQNSSNEESPSRPQSPVPKEDEHHRSTTPPNDLWTRAERKLKENSELDKVLTESAKILESDYGLKLRPGDTSHHERLRDLLEERKWVIKLGNRNIGIGDQITNISKNVLAIKDVVNPAASASLPASLACAGIIACFSMVVQVAEQHALLLQGLESASGLIVRLHVMEKLYLHSQAKHVVDMLGEFQDTLVSIYSKILEFQARAVCYVSRHLASQLLRNIFKWDGWAELLQDFETSQKSLDRFTSLIGHAELALRLEEILNTSHEHNIWTTTCARDEMVKRFLNLLYTCPYKDRKDRNHKRVPGTCQWFTSHPKFKDWQRNANDDFPGLLWVSADPGCGKSVLTRYLVDELLLNTAERTVCYFFFKDDFADQRSGTSALSVILRQIFIAQPRLLRDAVLDKLKTDGEKLTQSFSELWNILISVSADSRAGEIICILDGLDECQDRDRNQLVSAVKDFYSGPHKSSKLKFLVTSRPYAHIRRGFWDLERKLPTIHLSGESDEEVKDISREIGLVIERRVDDISDKRSLEKDERDMLAQQLASVENRTYLWVSLTLDVLENMPSFTKGNVRRVMKDLPTTVDSAYEKILDRSSDKGKARVLLHIITAAMRPLFLGELSLALAVIAGSRSLTTVRDDIEPKDRFRNTLRDLCGLFVVVIDEKAYLLHQTAKEFLLGDNSTVNINISEDMRWKHSMLPMDSNRLFAEICISYISLVRHNIYKTSFDEESFDKYSSCYWSTHFRQACVRDRDPLIARAQSICDPNSGIYEMWSKIYEDMGGSLPEGTTILVIASALGLADIVKFRLAAKKDDINSEDLDGQTALYWAAENGHEAVVKLLLSTEQVDVDAKDFYGQTPLYVAAENGHEAVVKLLLDTGQVYIDTKDSVCRTPLSGAAASGSTEVVKLLLATGHVDIDMKDLFGQTPLARAALYGNEAVIQLLLTTGKVDINSKDLDGQTPLSLAASHDHEAVVKLLQEY</sequence>
<dbReference type="PROSITE" id="PS50837">
    <property type="entry name" value="NACHT"/>
    <property type="match status" value="1"/>
</dbReference>
<keyword evidence="6" id="KW-1185">Reference proteome</keyword>
<evidence type="ECO:0000256" key="3">
    <source>
        <dbReference type="SAM" id="MobiDB-lite"/>
    </source>
</evidence>
<dbReference type="InterPro" id="IPR002110">
    <property type="entry name" value="Ankyrin_rpt"/>
</dbReference>
<dbReference type="InterPro" id="IPR056884">
    <property type="entry name" value="NPHP3-like_N"/>
</dbReference>
<dbReference type="Pfam" id="PF23239">
    <property type="entry name" value="DUF7069"/>
    <property type="match status" value="1"/>
</dbReference>
<feature type="domain" description="NACHT" evidence="4">
    <location>
        <begin position="344"/>
        <end position="493"/>
    </location>
</feature>
<dbReference type="InterPro" id="IPR007111">
    <property type="entry name" value="NACHT_NTPase"/>
</dbReference>
<name>A0A2G7GDJ9_9EURO</name>
<dbReference type="InterPro" id="IPR027417">
    <property type="entry name" value="P-loop_NTPase"/>
</dbReference>
<dbReference type="PANTHER" id="PTHR10039">
    <property type="entry name" value="AMELOGENIN"/>
    <property type="match status" value="1"/>
</dbReference>
<keyword evidence="1" id="KW-0677">Repeat</keyword>
<reference evidence="5 6" key="1">
    <citation type="submission" date="2017-05" db="EMBL/GenBank/DDBJ databases">
        <title>Genome sequence for an aflatoxigenic pathogen of Argentinian peanut, Aspergillus arachidicola.</title>
        <authorList>
            <person name="Moore G."/>
            <person name="Beltz S.B."/>
            <person name="Mack B.M."/>
        </authorList>
    </citation>
    <scope>NUCLEOTIDE SEQUENCE [LARGE SCALE GENOMIC DNA]</scope>
    <source>
        <strain evidence="5 6">CBS 117610</strain>
    </source>
</reference>
<accession>A0A2G7GDJ9</accession>
<dbReference type="SUPFAM" id="SSF52540">
    <property type="entry name" value="P-loop containing nucleoside triphosphate hydrolases"/>
    <property type="match status" value="1"/>
</dbReference>
<dbReference type="InterPro" id="IPR031359">
    <property type="entry name" value="NACHT_N"/>
</dbReference>
<dbReference type="Pfam" id="PF24883">
    <property type="entry name" value="NPHP3_N"/>
    <property type="match status" value="1"/>
</dbReference>
<dbReference type="Proteomes" id="UP000231358">
    <property type="component" value="Unassembled WGS sequence"/>
</dbReference>
<dbReference type="InterPro" id="IPR055497">
    <property type="entry name" value="DUF7069"/>
</dbReference>
<evidence type="ECO:0000256" key="1">
    <source>
        <dbReference type="ARBA" id="ARBA00022737"/>
    </source>
</evidence>
<feature type="repeat" description="ANK" evidence="2">
    <location>
        <begin position="864"/>
        <end position="888"/>
    </location>
</feature>
<proteinExistence type="predicted"/>
<dbReference type="PROSITE" id="PS50297">
    <property type="entry name" value="ANK_REP_REGION"/>
    <property type="match status" value="4"/>
</dbReference>
<dbReference type="Gene3D" id="1.25.40.20">
    <property type="entry name" value="Ankyrin repeat-containing domain"/>
    <property type="match status" value="2"/>
</dbReference>
<feature type="repeat" description="ANK" evidence="2">
    <location>
        <begin position="966"/>
        <end position="989"/>
    </location>
</feature>
<evidence type="ECO:0000259" key="4">
    <source>
        <dbReference type="PROSITE" id="PS50837"/>
    </source>
</evidence>
<feature type="repeat" description="ANK" evidence="2">
    <location>
        <begin position="830"/>
        <end position="852"/>
    </location>
</feature>
<feature type="repeat" description="ANK" evidence="2">
    <location>
        <begin position="932"/>
        <end position="956"/>
    </location>
</feature>
<dbReference type="InterPro" id="IPR036770">
    <property type="entry name" value="Ankyrin_rpt-contain_sf"/>
</dbReference>
<gene>
    <name evidence="5" type="ORF">AARAC_001906</name>
</gene>
<feature type="compositionally biased region" description="Polar residues" evidence="3">
    <location>
        <begin position="17"/>
        <end position="31"/>
    </location>
</feature>